<evidence type="ECO:0000313" key="3">
    <source>
        <dbReference type="Proteomes" id="UP000799437"/>
    </source>
</evidence>
<evidence type="ECO:0000256" key="1">
    <source>
        <dbReference type="SAM" id="Phobius"/>
    </source>
</evidence>
<dbReference type="AlphaFoldDB" id="A0A6A6VR21"/>
<sequence>MFDTAKPIPSPGLLHTFALVCFPFCLFVVYNSLTALTSQWKSYGPLFLSSASVICIIIELSSNHEAEFSQALLSLSSVFLHLYDFFWLFLMFSPDYFHMTFPICIVSNVGVCVASIMVLLKVLSYEWARSCCIWQTAFYSFAAFWCWLSWSQRSGIHTLHTPPYNIMLIRCFVYIGVSVVALILAVFNIQAGLILASVSSLCPSVFRHYLHFGKDPIPHEEDAYERARILLESQNSMAPPESQNDTIHNTAVGISAESLRMLHSPPDRKPKMINECFEELSSVVGIRLKHGDGRFNAVDQTNLWASWQEMVHGITFKREDIPLLRKIYLRWLGKSRISLSQDAEQALQRVNKDLRGGKQLSFEA</sequence>
<keyword evidence="1" id="KW-0812">Transmembrane</keyword>
<feature type="transmembrane region" description="Helical" evidence="1">
    <location>
        <begin position="162"/>
        <end position="187"/>
    </location>
</feature>
<dbReference type="RefSeq" id="XP_033595043.1">
    <property type="nucleotide sequence ID" value="XM_033745920.1"/>
</dbReference>
<keyword evidence="3" id="KW-1185">Reference proteome</keyword>
<dbReference type="Proteomes" id="UP000799437">
    <property type="component" value="Unassembled WGS sequence"/>
</dbReference>
<reference evidence="2" key="1">
    <citation type="journal article" date="2020" name="Stud. Mycol.">
        <title>101 Dothideomycetes genomes: a test case for predicting lifestyles and emergence of pathogens.</title>
        <authorList>
            <person name="Haridas S."/>
            <person name="Albert R."/>
            <person name="Binder M."/>
            <person name="Bloem J."/>
            <person name="Labutti K."/>
            <person name="Salamov A."/>
            <person name="Andreopoulos B."/>
            <person name="Baker S."/>
            <person name="Barry K."/>
            <person name="Bills G."/>
            <person name="Bluhm B."/>
            <person name="Cannon C."/>
            <person name="Castanera R."/>
            <person name="Culley D."/>
            <person name="Daum C."/>
            <person name="Ezra D."/>
            <person name="Gonzalez J."/>
            <person name="Henrissat B."/>
            <person name="Kuo A."/>
            <person name="Liang C."/>
            <person name="Lipzen A."/>
            <person name="Lutzoni F."/>
            <person name="Magnuson J."/>
            <person name="Mondo S."/>
            <person name="Nolan M."/>
            <person name="Ohm R."/>
            <person name="Pangilinan J."/>
            <person name="Park H.-J."/>
            <person name="Ramirez L."/>
            <person name="Alfaro M."/>
            <person name="Sun H."/>
            <person name="Tritt A."/>
            <person name="Yoshinaga Y."/>
            <person name="Zwiers L.-H."/>
            <person name="Turgeon B."/>
            <person name="Goodwin S."/>
            <person name="Spatafora J."/>
            <person name="Crous P."/>
            <person name="Grigoriev I."/>
        </authorList>
    </citation>
    <scope>NUCLEOTIDE SEQUENCE</scope>
    <source>
        <strain evidence="2">CBS 121739</strain>
    </source>
</reference>
<feature type="transmembrane region" description="Helical" evidence="1">
    <location>
        <begin position="132"/>
        <end position="150"/>
    </location>
</feature>
<gene>
    <name evidence="2" type="ORF">EJ05DRAFT_490788</name>
</gene>
<organism evidence="2 3">
    <name type="scientific">Pseudovirgaria hyperparasitica</name>
    <dbReference type="NCBI Taxonomy" id="470096"/>
    <lineage>
        <taxon>Eukaryota</taxon>
        <taxon>Fungi</taxon>
        <taxon>Dikarya</taxon>
        <taxon>Ascomycota</taxon>
        <taxon>Pezizomycotina</taxon>
        <taxon>Dothideomycetes</taxon>
        <taxon>Dothideomycetes incertae sedis</taxon>
        <taxon>Acrospermales</taxon>
        <taxon>Acrospermaceae</taxon>
        <taxon>Pseudovirgaria</taxon>
    </lineage>
</organism>
<proteinExistence type="predicted"/>
<accession>A0A6A6VR21</accession>
<feature type="transmembrane region" description="Helical" evidence="1">
    <location>
        <begin position="72"/>
        <end position="90"/>
    </location>
</feature>
<feature type="transmembrane region" description="Helical" evidence="1">
    <location>
        <begin position="42"/>
        <end position="60"/>
    </location>
</feature>
<name>A0A6A6VR21_9PEZI</name>
<dbReference type="GeneID" id="54486974"/>
<evidence type="ECO:0000313" key="2">
    <source>
        <dbReference type="EMBL" id="KAF2752585.1"/>
    </source>
</evidence>
<keyword evidence="1" id="KW-0472">Membrane</keyword>
<dbReference type="EMBL" id="ML996606">
    <property type="protein sequence ID" value="KAF2752585.1"/>
    <property type="molecule type" value="Genomic_DNA"/>
</dbReference>
<feature type="transmembrane region" description="Helical" evidence="1">
    <location>
        <begin position="12"/>
        <end position="30"/>
    </location>
</feature>
<feature type="transmembrane region" description="Helical" evidence="1">
    <location>
        <begin position="96"/>
        <end position="120"/>
    </location>
</feature>
<protein>
    <submittedName>
        <fullName evidence="2">Uncharacterized protein</fullName>
    </submittedName>
</protein>
<keyword evidence="1" id="KW-1133">Transmembrane helix</keyword>